<dbReference type="RefSeq" id="WP_144902064.1">
    <property type="nucleotide sequence ID" value="NZ_JACHOA010000001.1"/>
</dbReference>
<organism evidence="1 2">
    <name type="scientific">Novosphingobium taihuense</name>
    <dbReference type="NCBI Taxonomy" id="260085"/>
    <lineage>
        <taxon>Bacteria</taxon>
        <taxon>Pseudomonadati</taxon>
        <taxon>Pseudomonadota</taxon>
        <taxon>Alphaproteobacteria</taxon>
        <taxon>Sphingomonadales</taxon>
        <taxon>Sphingomonadaceae</taxon>
        <taxon>Novosphingobium</taxon>
    </lineage>
</organism>
<dbReference type="EMBL" id="JACHOA010000001">
    <property type="protein sequence ID" value="MBB4612159.1"/>
    <property type="molecule type" value="Genomic_DNA"/>
</dbReference>
<dbReference type="AlphaFoldDB" id="A0A7W7A829"/>
<accession>A0A7W7A829</accession>
<gene>
    <name evidence="1" type="ORF">GGR37_000405</name>
</gene>
<keyword evidence="2" id="KW-1185">Reference proteome</keyword>
<proteinExistence type="predicted"/>
<protein>
    <submittedName>
        <fullName evidence="1">Uncharacterized protein</fullName>
    </submittedName>
</protein>
<sequence>MSLSTATQPLSNAERQRRYRQRLKARASGAAVVAQAQLAVERAVQALWAYHERPSPTGLAWGEIDGCRTLDAYRSELERAPGNLLQACRAFLPDFSGLTPDEARAVAEVIALADVLRLAPPTRFEEAEAA</sequence>
<dbReference type="Proteomes" id="UP000538566">
    <property type="component" value="Unassembled WGS sequence"/>
</dbReference>
<evidence type="ECO:0000313" key="2">
    <source>
        <dbReference type="Proteomes" id="UP000538566"/>
    </source>
</evidence>
<dbReference type="OrthoDB" id="7507746at2"/>
<name>A0A7W7A829_9SPHN</name>
<reference evidence="1 2" key="1">
    <citation type="submission" date="2020-08" db="EMBL/GenBank/DDBJ databases">
        <title>Genomic Encyclopedia of Type Strains, Phase IV (KMG-IV): sequencing the most valuable type-strain genomes for metagenomic binning, comparative biology and taxonomic classification.</title>
        <authorList>
            <person name="Goeker M."/>
        </authorList>
    </citation>
    <scope>NUCLEOTIDE SEQUENCE [LARGE SCALE GENOMIC DNA]</scope>
    <source>
        <strain evidence="1 2">DSM 17507</strain>
    </source>
</reference>
<comment type="caution">
    <text evidence="1">The sequence shown here is derived from an EMBL/GenBank/DDBJ whole genome shotgun (WGS) entry which is preliminary data.</text>
</comment>
<evidence type="ECO:0000313" key="1">
    <source>
        <dbReference type="EMBL" id="MBB4612159.1"/>
    </source>
</evidence>